<keyword evidence="5" id="KW-1185">Reference proteome</keyword>
<feature type="chain" id="PRO_5039661866" evidence="3">
    <location>
        <begin position="30"/>
        <end position="1000"/>
    </location>
</feature>
<evidence type="ECO:0000256" key="2">
    <source>
        <dbReference type="SAM" id="MobiDB-lite"/>
    </source>
</evidence>
<dbReference type="PANTHER" id="PTHR43649">
    <property type="entry name" value="ARABINOSE-BINDING PROTEIN-RELATED"/>
    <property type="match status" value="1"/>
</dbReference>
<feature type="compositionally biased region" description="Basic and acidic residues" evidence="2">
    <location>
        <begin position="189"/>
        <end position="201"/>
    </location>
</feature>
<feature type="coiled-coil region" evidence="1">
    <location>
        <begin position="415"/>
        <end position="449"/>
    </location>
</feature>
<dbReference type="Pfam" id="PF01547">
    <property type="entry name" value="SBP_bac_1"/>
    <property type="match status" value="1"/>
</dbReference>
<keyword evidence="1" id="KW-0175">Coiled coil</keyword>
<evidence type="ECO:0000313" key="4">
    <source>
        <dbReference type="EMBL" id="RAV21436.1"/>
    </source>
</evidence>
<dbReference type="InterPro" id="IPR006059">
    <property type="entry name" value="SBP"/>
</dbReference>
<feature type="region of interest" description="Disordered" evidence="2">
    <location>
        <begin position="189"/>
        <end position="217"/>
    </location>
</feature>
<proteinExistence type="predicted"/>
<dbReference type="OrthoDB" id="383574at2"/>
<dbReference type="Proteomes" id="UP000250369">
    <property type="component" value="Unassembled WGS sequence"/>
</dbReference>
<organism evidence="4 5">
    <name type="scientific">Paenibacillus contaminans</name>
    <dbReference type="NCBI Taxonomy" id="450362"/>
    <lineage>
        <taxon>Bacteria</taxon>
        <taxon>Bacillati</taxon>
        <taxon>Bacillota</taxon>
        <taxon>Bacilli</taxon>
        <taxon>Bacillales</taxon>
        <taxon>Paenibacillaceae</taxon>
        <taxon>Paenibacillus</taxon>
    </lineage>
</organism>
<sequence>MHRRRKRNKRTIAALALSALILAGSGIVAPPPEKAAYASGTVPAESGAASSKAVDASASELHTDIEPFYAEVYADWIEKGYVNATNTYRLTGADIYAQAPQQLAQPGGFQGKERVLIWKSDRDNWIEYKVKVDKEGLYHLNLQYYPYSVNQTASSNRRPISLAVAIDGNIPFREARAITFRRQFKDDLPVKQDDKGNDIRPRSLSSEGWLEEPFRDNGGGYSEPLTWYLTQGEHTIRLSGSEPIAIGGLTLTPPETPADYTAYAAKLPAEQGKLGEVIPIQAEHMTAKNDAAIQMAVDKDALSTPSAGAHETFNTVGGSNWQRGGQTITWSFTVPDSGRYKIAMRAKQNTISNMTSFRTIAIDGKVPFKELLAYPFRYDLNWRGVTLSDEAGDPFEIYLDKGDHVLSMTATISPFQAILMEAEKAAAELRQLTAELKSLTGNVVDKNRTWKIDVDFPELPNRLQDVRERMQSMADNMLKANGRRENSVQTLLNIVRDIDSYLKYPNEIPYHMDDISALQEKIGAIGEVLTKSPLQLDQLYIVPASSSAPKMEAGFFQRMKTSAMSFFRSFLRKDDLSDLEAGALNVWVNRPRDYVNLLQEISDEMFTPQTGIKVKVSLLPDENLLIYANAAGLSPDIALGQPQNKSIDFAMRGALEDLSGFPDFKQVADRFAPGALLPFYYDKGYYALPETQSFKVLFYRKDILERLRLNIPDTWDDVYDMLPTLQQNGYNFYVPTDDFITFLYQNGAEFFNKDGLSTALGTPEAFKGFKQWTDLFNIYDLEKSVPSFYQHFRKGSMPIGIADFNAYIQLTAAAPELTGWWGIAPLPGVKQSDGTVARWSSGGQTTGFIYKSSDKKEQAWTFLKWLLSADVQERFGSDLESFNGVMFRWNTANIEAFTRLPWPKEDLKVILEQWKWYKELASPPGAYFVPRELNNAWNRTVVDGMNFRESLEEGIVNIDREMVRKAQEFGFMTPDGKATHTLDMPQVNKPWEGVERYVPK</sequence>
<evidence type="ECO:0000256" key="1">
    <source>
        <dbReference type="SAM" id="Coils"/>
    </source>
</evidence>
<feature type="signal peptide" evidence="3">
    <location>
        <begin position="1"/>
        <end position="29"/>
    </location>
</feature>
<gene>
    <name evidence="4" type="ORF">DQG23_09130</name>
</gene>
<dbReference type="InterPro" id="IPR050490">
    <property type="entry name" value="Bact_solute-bd_prot1"/>
</dbReference>
<accession>A0A329MQ72</accession>
<dbReference type="RefSeq" id="WP_113030527.1">
    <property type="nucleotide sequence ID" value="NZ_QMFB01000004.1"/>
</dbReference>
<dbReference type="Gene3D" id="2.60.120.260">
    <property type="entry name" value="Galactose-binding domain-like"/>
    <property type="match status" value="2"/>
</dbReference>
<dbReference type="AlphaFoldDB" id="A0A329MQ72"/>
<protein>
    <submittedName>
        <fullName evidence="4">ABC transporter substrate-binding protein</fullName>
    </submittedName>
</protein>
<dbReference type="EMBL" id="QMFB01000004">
    <property type="protein sequence ID" value="RAV21436.1"/>
    <property type="molecule type" value="Genomic_DNA"/>
</dbReference>
<dbReference type="PANTHER" id="PTHR43649:SF27">
    <property type="entry name" value="EXTRACELLULAR SOLUTE-BINDING PROTEIN FAMILY 1"/>
    <property type="match status" value="1"/>
</dbReference>
<name>A0A329MQ72_9BACL</name>
<evidence type="ECO:0000313" key="5">
    <source>
        <dbReference type="Proteomes" id="UP000250369"/>
    </source>
</evidence>
<evidence type="ECO:0000256" key="3">
    <source>
        <dbReference type="SAM" id="SignalP"/>
    </source>
</evidence>
<dbReference type="Gene3D" id="3.40.190.10">
    <property type="entry name" value="Periplasmic binding protein-like II"/>
    <property type="match status" value="1"/>
</dbReference>
<reference evidence="4 5" key="1">
    <citation type="journal article" date="2009" name="Int. J. Syst. Evol. Microbiol.">
        <title>Paenibacillus contaminans sp. nov., isolated from a contaminated laboratory plate.</title>
        <authorList>
            <person name="Chou J.H."/>
            <person name="Lee J.H."/>
            <person name="Lin M.C."/>
            <person name="Chang P.S."/>
            <person name="Arun A.B."/>
            <person name="Young C.C."/>
            <person name="Chen W.M."/>
        </authorList>
    </citation>
    <scope>NUCLEOTIDE SEQUENCE [LARGE SCALE GENOMIC DNA]</scope>
    <source>
        <strain evidence="4 5">CKOBP-6</strain>
    </source>
</reference>
<dbReference type="SUPFAM" id="SSF53850">
    <property type="entry name" value="Periplasmic binding protein-like II"/>
    <property type="match status" value="1"/>
</dbReference>
<comment type="caution">
    <text evidence="4">The sequence shown here is derived from an EMBL/GenBank/DDBJ whole genome shotgun (WGS) entry which is preliminary data.</text>
</comment>
<keyword evidence="3" id="KW-0732">Signal</keyword>